<evidence type="ECO:0000259" key="5">
    <source>
        <dbReference type="PROSITE" id="PS50977"/>
    </source>
</evidence>
<gene>
    <name evidence="6" type="ORF">COB13_14905</name>
</gene>
<comment type="caution">
    <text evidence="6">The sequence shown here is derived from an EMBL/GenBank/DDBJ whole genome shotgun (WGS) entry which is preliminary data.</text>
</comment>
<dbReference type="PROSITE" id="PS50977">
    <property type="entry name" value="HTH_TETR_2"/>
    <property type="match status" value="1"/>
</dbReference>
<dbReference type="InterPro" id="IPR036271">
    <property type="entry name" value="Tet_transcr_reg_TetR-rel_C_sf"/>
</dbReference>
<keyword evidence="1" id="KW-0805">Transcription regulation</keyword>
<accession>A0A2A4YTL6</accession>
<dbReference type="EMBL" id="NVUS01000026">
    <property type="protein sequence ID" value="PCI97849.1"/>
    <property type="molecule type" value="Genomic_DNA"/>
</dbReference>
<evidence type="ECO:0000313" key="6">
    <source>
        <dbReference type="EMBL" id="PCI97849.1"/>
    </source>
</evidence>
<reference key="1">
    <citation type="submission" date="2017-08" db="EMBL/GenBank/DDBJ databases">
        <title>A dynamic microbial community with high functional redundancy inhabits the cold, oxic subseafloor aquifer.</title>
        <authorList>
            <person name="Tully B.J."/>
            <person name="Wheat C.G."/>
            <person name="Glazer B.T."/>
            <person name="Huber J.A."/>
        </authorList>
    </citation>
    <scope>NUCLEOTIDE SEQUENCE [LARGE SCALE GENOMIC DNA]</scope>
</reference>
<protein>
    <submittedName>
        <fullName evidence="6">TetR family transcriptional regulator</fullName>
    </submittedName>
</protein>
<dbReference type="Pfam" id="PF00440">
    <property type="entry name" value="TetR_N"/>
    <property type="match status" value="1"/>
</dbReference>
<dbReference type="SUPFAM" id="SSF46689">
    <property type="entry name" value="Homeodomain-like"/>
    <property type="match status" value="1"/>
</dbReference>
<feature type="domain" description="HTH tetR-type" evidence="5">
    <location>
        <begin position="26"/>
        <end position="86"/>
    </location>
</feature>
<evidence type="ECO:0000256" key="2">
    <source>
        <dbReference type="ARBA" id="ARBA00023125"/>
    </source>
</evidence>
<dbReference type="PANTHER" id="PTHR47506:SF7">
    <property type="entry name" value="TRANSCRIPTIONAL REGULATORY PROTEIN"/>
    <property type="match status" value="1"/>
</dbReference>
<name>A0A2A4YTL6_9PROT</name>
<reference evidence="6" key="2">
    <citation type="journal article" date="2018" name="ISME J.">
        <title>A dynamic microbial community with high functional redundancy inhabits the cold, oxic subseafloor aquifer.</title>
        <authorList>
            <person name="Tully B.J."/>
            <person name="Wheat C.G."/>
            <person name="Glazer B.T."/>
            <person name="Huber J.A."/>
        </authorList>
    </citation>
    <scope>NUCLEOTIDE SEQUENCE</scope>
    <source>
        <strain evidence="6">NORP83</strain>
    </source>
</reference>
<evidence type="ECO:0000256" key="3">
    <source>
        <dbReference type="ARBA" id="ARBA00023163"/>
    </source>
</evidence>
<sequence length="208" mass="22766">MIHIILNVKTSKRENFMARVSNEEKAKTHEKIIDIASEMFRNNGIEATGVADIMKAANLTHGGFYRHFTSKTALAIEAIERAISESLSDLEEAKNKSKTDKKAAIQIYIQRYLSEEHVMDSANGCPLAALGTEAPHMPEEIANVFTNGTKRAIAAIANTLNQDQKNQNAALIMTTLIGSVILARMSRDDVLQNSILVAAKKSTLTLLG</sequence>
<dbReference type="AlphaFoldDB" id="A0A2A4YTL6"/>
<dbReference type="Gene3D" id="1.10.10.60">
    <property type="entry name" value="Homeodomain-like"/>
    <property type="match status" value="1"/>
</dbReference>
<dbReference type="PRINTS" id="PR00455">
    <property type="entry name" value="HTHTETR"/>
</dbReference>
<proteinExistence type="predicted"/>
<dbReference type="PANTHER" id="PTHR47506">
    <property type="entry name" value="TRANSCRIPTIONAL REGULATORY PROTEIN"/>
    <property type="match status" value="1"/>
</dbReference>
<evidence type="ECO:0000256" key="1">
    <source>
        <dbReference type="ARBA" id="ARBA00023015"/>
    </source>
</evidence>
<dbReference type="InterPro" id="IPR009057">
    <property type="entry name" value="Homeodomain-like_sf"/>
</dbReference>
<keyword evidence="2 4" id="KW-0238">DNA-binding</keyword>
<feature type="DNA-binding region" description="H-T-H motif" evidence="4">
    <location>
        <begin position="49"/>
        <end position="68"/>
    </location>
</feature>
<dbReference type="Gene3D" id="1.10.357.10">
    <property type="entry name" value="Tetracycline Repressor, domain 2"/>
    <property type="match status" value="1"/>
</dbReference>
<dbReference type="GO" id="GO:0003677">
    <property type="term" value="F:DNA binding"/>
    <property type="evidence" value="ECO:0007669"/>
    <property type="project" value="UniProtKB-UniRule"/>
</dbReference>
<evidence type="ECO:0000256" key="4">
    <source>
        <dbReference type="PROSITE-ProRule" id="PRU00335"/>
    </source>
</evidence>
<organism evidence="6">
    <name type="scientific">OCS116 cluster bacterium</name>
    <dbReference type="NCBI Taxonomy" id="2030921"/>
    <lineage>
        <taxon>Bacteria</taxon>
        <taxon>Pseudomonadati</taxon>
        <taxon>Pseudomonadota</taxon>
        <taxon>Alphaproteobacteria</taxon>
        <taxon>OCS116 cluster</taxon>
    </lineage>
</organism>
<dbReference type="InterPro" id="IPR001647">
    <property type="entry name" value="HTH_TetR"/>
</dbReference>
<dbReference type="SUPFAM" id="SSF48498">
    <property type="entry name" value="Tetracyclin repressor-like, C-terminal domain"/>
    <property type="match status" value="1"/>
</dbReference>
<keyword evidence="3" id="KW-0804">Transcription</keyword>